<feature type="compositionally biased region" description="Low complexity" evidence="1">
    <location>
        <begin position="544"/>
        <end position="557"/>
    </location>
</feature>
<dbReference type="InterPro" id="IPR035925">
    <property type="entry name" value="BSD_dom_sf"/>
</dbReference>
<protein>
    <recommendedName>
        <fullName evidence="2">BSD domain-containing protein</fullName>
    </recommendedName>
</protein>
<feature type="domain" description="BSD" evidence="2">
    <location>
        <begin position="81"/>
        <end position="115"/>
    </location>
</feature>
<evidence type="ECO:0000259" key="2">
    <source>
        <dbReference type="PROSITE" id="PS50858"/>
    </source>
</evidence>
<dbReference type="Pfam" id="PF03909">
    <property type="entry name" value="BSD"/>
    <property type="match status" value="1"/>
</dbReference>
<dbReference type="PROSITE" id="PS50858">
    <property type="entry name" value="BSD"/>
    <property type="match status" value="1"/>
</dbReference>
<organism evidence="3 4">
    <name type="scientific">Diacronema lutheri</name>
    <name type="common">Unicellular marine alga</name>
    <name type="synonym">Monochrysis lutheri</name>
    <dbReference type="NCBI Taxonomy" id="2081491"/>
    <lineage>
        <taxon>Eukaryota</taxon>
        <taxon>Haptista</taxon>
        <taxon>Haptophyta</taxon>
        <taxon>Pavlovophyceae</taxon>
        <taxon>Pavlovales</taxon>
        <taxon>Pavlovaceae</taxon>
        <taxon>Diacronema</taxon>
    </lineage>
</organism>
<dbReference type="OrthoDB" id="10653332at2759"/>
<proteinExistence type="predicted"/>
<feature type="region of interest" description="Disordered" evidence="1">
    <location>
        <begin position="535"/>
        <end position="567"/>
    </location>
</feature>
<evidence type="ECO:0000313" key="3">
    <source>
        <dbReference type="EMBL" id="KAG8460574.1"/>
    </source>
</evidence>
<reference evidence="3" key="1">
    <citation type="submission" date="2021-05" db="EMBL/GenBank/DDBJ databases">
        <title>The genome of the haptophyte Pavlova lutheri (Diacronema luteri, Pavlovales) - a model for lipid biosynthesis in eukaryotic algae.</title>
        <authorList>
            <person name="Hulatt C.J."/>
            <person name="Posewitz M.C."/>
        </authorList>
    </citation>
    <scope>NUCLEOTIDE SEQUENCE</scope>
    <source>
        <strain evidence="3">NIVA-4/92</strain>
    </source>
</reference>
<evidence type="ECO:0000256" key="1">
    <source>
        <dbReference type="SAM" id="MobiDB-lite"/>
    </source>
</evidence>
<dbReference type="PANTHER" id="PTHR36763:SF1">
    <property type="entry name" value="EXPRESSED PROTEIN"/>
    <property type="match status" value="1"/>
</dbReference>
<dbReference type="AlphaFoldDB" id="A0A8J5XAM3"/>
<dbReference type="Proteomes" id="UP000751190">
    <property type="component" value="Unassembled WGS sequence"/>
</dbReference>
<sequence>METKPEEFLAELAGRFAKLPEGESLQLLLSLSQSDDSFLTLDKGETTKTFPAIQRRFATLWPEEHALSSPTAIGLVTAARKRDRLLQKRVDRLVPKKVTERAFWRHYFSRVHAVLVAHEPSTGDKLACHIDALPKPRPLEERRFPPAPTLQTEGEIDRARMIELLIGMTRMVTSEESLQIVSRAAADGAGDVGNVMLAHQLEFMESRGIDRSLGVTLMSPHVLQQRFPSDEQLFKMMGSFMTNCNQAAQIALHTALQRAPADPQMRKFKPAAELQRDGTLSDERLRELIEATDAIVADSALHAELVELMRSTGHSADAILIRWQREYLESVGLEQDFGVAQLRRLPLRYQTERAARLAAAPAADVAPSSGGGAAAAAVPELDESALGMAFGALRLMADKLEHLGREATIEVTRPTPKEIALRRFKPANVEGGEALQSSGSLTREQVMRFTTEAARWLLERESIEMLARVDDATRGPLSVSWQREYLEHLGVEQDFGCRQLALVPERFKGDEGLLKAFAAFQAACMASMKMSAARRAELEKEKQAGGPAPEAAPAAAARDANGVPHAD</sequence>
<accession>A0A8J5XAM3</accession>
<dbReference type="InterPro" id="IPR005607">
    <property type="entry name" value="BSD_dom"/>
</dbReference>
<evidence type="ECO:0000313" key="4">
    <source>
        <dbReference type="Proteomes" id="UP000751190"/>
    </source>
</evidence>
<dbReference type="Gene3D" id="1.10.3970.10">
    <property type="entry name" value="BSD domain"/>
    <property type="match status" value="1"/>
</dbReference>
<gene>
    <name evidence="3" type="ORF">KFE25_011349</name>
</gene>
<comment type="caution">
    <text evidence="3">The sequence shown here is derived from an EMBL/GenBank/DDBJ whole genome shotgun (WGS) entry which is preliminary data.</text>
</comment>
<keyword evidence="4" id="KW-1185">Reference proteome</keyword>
<dbReference type="PANTHER" id="PTHR36763">
    <property type="entry name" value="EXPRESSED PROTEIN"/>
    <property type="match status" value="1"/>
</dbReference>
<name>A0A8J5XAM3_DIALT</name>
<dbReference type="SUPFAM" id="SSF140383">
    <property type="entry name" value="BSD domain-like"/>
    <property type="match status" value="1"/>
</dbReference>
<dbReference type="OMA" id="WQREYLE"/>
<dbReference type="EMBL" id="JAGTXO010000031">
    <property type="protein sequence ID" value="KAG8460574.1"/>
    <property type="molecule type" value="Genomic_DNA"/>
</dbReference>